<sequence>MSKARSVMLSMSREAYRNQYAHIEELEQGYEKEEKKLHRSSRASASAPNPGVFHNPYLFVDNEESQIEFDPKAQSEGMNAGLAVTPLPYKTAKKQTYSDKDIQKIVTTLHRHIWVKRKAIWGSTVPKDPVEMLDPKVVASLLGFSYHEESGIGIHQTSDGDANVAGLIDDSAKAIYISSQFKSKMRRFTAAHEIGHAALHDLQGTMHRDRPEDFQRPRREQKEREADRFATYFLMPENLVVVRFLEIFHTRPFEITSETAFALGFKNANELARKYRTRRELARLLASTEHFNFEHFVSLANQFHVSTEAMAIRIEELGLV</sequence>
<dbReference type="STRING" id="443152.MDG893_03055"/>
<evidence type="ECO:0000256" key="1">
    <source>
        <dbReference type="SAM" id="Coils"/>
    </source>
</evidence>
<dbReference type="Pfam" id="PF06114">
    <property type="entry name" value="Peptidase_M78"/>
    <property type="match status" value="1"/>
</dbReference>
<comment type="caution">
    <text evidence="3">The sequence shown here is derived from an EMBL/GenBank/DDBJ whole genome shotgun (WGS) entry which is preliminary data.</text>
</comment>
<dbReference type="InterPro" id="IPR010359">
    <property type="entry name" value="IrrE_HExxH"/>
</dbReference>
<dbReference type="InterPro" id="IPR052345">
    <property type="entry name" value="Rad_response_metalloprotease"/>
</dbReference>
<dbReference type="RefSeq" id="WP_007152767.1">
    <property type="nucleotide sequence ID" value="NZ_ABCP01000004.1"/>
</dbReference>
<dbReference type="PANTHER" id="PTHR43236">
    <property type="entry name" value="ANTITOXIN HIGA1"/>
    <property type="match status" value="1"/>
</dbReference>
<dbReference type="Gene3D" id="1.10.10.2910">
    <property type="match status" value="1"/>
</dbReference>
<keyword evidence="1" id="KW-0175">Coiled coil</keyword>
<dbReference type="EMBL" id="ABCP01000004">
    <property type="protein sequence ID" value="EDM48904.1"/>
    <property type="molecule type" value="Genomic_DNA"/>
</dbReference>
<protein>
    <recommendedName>
        <fullName evidence="2">IrrE N-terminal-like domain-containing protein</fullName>
    </recommendedName>
</protein>
<dbReference type="PANTHER" id="PTHR43236:SF1">
    <property type="entry name" value="BLL7220 PROTEIN"/>
    <property type="match status" value="1"/>
</dbReference>
<evidence type="ECO:0000313" key="4">
    <source>
        <dbReference type="Proteomes" id="UP000005856"/>
    </source>
</evidence>
<dbReference type="AlphaFoldDB" id="A6EXL6"/>
<dbReference type="eggNOG" id="COG2856">
    <property type="taxonomic scope" value="Bacteria"/>
</dbReference>
<proteinExistence type="predicted"/>
<gene>
    <name evidence="3" type="ORF">MDG893_03055</name>
</gene>
<name>A6EXL6_9GAMM</name>
<accession>A6EXL6</accession>
<feature type="domain" description="IrrE N-terminal-like" evidence="2">
    <location>
        <begin position="148"/>
        <end position="239"/>
    </location>
</feature>
<evidence type="ECO:0000313" key="3">
    <source>
        <dbReference type="EMBL" id="EDM48904.1"/>
    </source>
</evidence>
<organism evidence="3 4">
    <name type="scientific">Marinobacter algicola DG893</name>
    <dbReference type="NCBI Taxonomy" id="443152"/>
    <lineage>
        <taxon>Bacteria</taxon>
        <taxon>Pseudomonadati</taxon>
        <taxon>Pseudomonadota</taxon>
        <taxon>Gammaproteobacteria</taxon>
        <taxon>Pseudomonadales</taxon>
        <taxon>Marinobacteraceae</taxon>
        <taxon>Marinobacter</taxon>
    </lineage>
</organism>
<dbReference type="OrthoDB" id="9794834at2"/>
<keyword evidence="4" id="KW-1185">Reference proteome</keyword>
<dbReference type="Proteomes" id="UP000005856">
    <property type="component" value="Unassembled WGS sequence"/>
</dbReference>
<evidence type="ECO:0000259" key="2">
    <source>
        <dbReference type="Pfam" id="PF06114"/>
    </source>
</evidence>
<feature type="coiled-coil region" evidence="1">
    <location>
        <begin position="13"/>
        <end position="43"/>
    </location>
</feature>
<reference evidence="3 4" key="1">
    <citation type="submission" date="2007-06" db="EMBL/GenBank/DDBJ databases">
        <authorList>
            <person name="Green D."/>
            <person name="Ferriera S."/>
            <person name="Johnson J."/>
            <person name="Kravitz S."/>
            <person name="Beeson K."/>
            <person name="Sutton G."/>
            <person name="Rogers Y.-H."/>
            <person name="Friedman R."/>
            <person name="Frazier M."/>
            <person name="Venter J.C."/>
        </authorList>
    </citation>
    <scope>NUCLEOTIDE SEQUENCE [LARGE SCALE GENOMIC DNA]</scope>
    <source>
        <strain evidence="3 4">DG893</strain>
    </source>
</reference>